<dbReference type="EMBL" id="MLIQ01000008">
    <property type="protein sequence ID" value="OHU60662.1"/>
    <property type="molecule type" value="Genomic_DNA"/>
</dbReference>
<sequence>MLAVVIALGCAPIAHASPRPTGIVCDMLRKYPGMGPTDVALTFSEDQPIYPNYTAAKAAVDREVMAECPELATRGR</sequence>
<keyword evidence="1" id="KW-0732">Signal</keyword>
<feature type="chain" id="PRO_5010298459" description="DUF732 domain-containing protein" evidence="1">
    <location>
        <begin position="17"/>
        <end position="76"/>
    </location>
</feature>
<feature type="signal peptide" evidence="1">
    <location>
        <begin position="1"/>
        <end position="16"/>
    </location>
</feature>
<proteinExistence type="predicted"/>
<organism evidence="2 3">
    <name type="scientific">Mycobacteroides chelonae</name>
    <name type="common">Mycobacterium chelonae</name>
    <dbReference type="NCBI Taxonomy" id="1774"/>
    <lineage>
        <taxon>Bacteria</taxon>
        <taxon>Bacillati</taxon>
        <taxon>Actinomycetota</taxon>
        <taxon>Actinomycetes</taxon>
        <taxon>Mycobacteriales</taxon>
        <taxon>Mycobacteriaceae</taxon>
        <taxon>Mycobacteroides</taxon>
    </lineage>
</organism>
<evidence type="ECO:0000313" key="2">
    <source>
        <dbReference type="EMBL" id="OHU60662.1"/>
    </source>
</evidence>
<accession>A0A1S1LZM4</accession>
<gene>
    <name evidence="2" type="ORF">BKG82_02040</name>
</gene>
<comment type="caution">
    <text evidence="2">The sequence shown here is derived from an EMBL/GenBank/DDBJ whole genome shotgun (WGS) entry which is preliminary data.</text>
</comment>
<dbReference type="Proteomes" id="UP000180043">
    <property type="component" value="Unassembled WGS sequence"/>
</dbReference>
<name>A0A1S1LZM4_MYCCH</name>
<evidence type="ECO:0000256" key="1">
    <source>
        <dbReference type="SAM" id="SignalP"/>
    </source>
</evidence>
<dbReference type="RefSeq" id="WP_070940463.1">
    <property type="nucleotide sequence ID" value="NZ_JBLVUP010000001.1"/>
</dbReference>
<dbReference type="AlphaFoldDB" id="A0A1S1LZM4"/>
<evidence type="ECO:0000313" key="3">
    <source>
        <dbReference type="Proteomes" id="UP000180043"/>
    </source>
</evidence>
<protein>
    <recommendedName>
        <fullName evidence="4">DUF732 domain-containing protein</fullName>
    </recommendedName>
</protein>
<reference evidence="2 3" key="1">
    <citation type="submission" date="2016-10" db="EMBL/GenBank/DDBJ databases">
        <title>Evaluation of Human, Veterinary and Environmental Mycobacterium chelonae Isolates by Core Genome Phylogenomic Analysis, Targeted Gene Comparison, and Anti-microbial Susceptibility Patterns: A Tale of Mistaken Identities.</title>
        <authorList>
            <person name="Fogelson S.B."/>
            <person name="Camus A.C."/>
            <person name="Lorenz W."/>
            <person name="Vasireddy R."/>
            <person name="Vasireddy S."/>
            <person name="Smith T."/>
            <person name="Brown-Elliott B.A."/>
            <person name="Wallace R.J.Jr."/>
            <person name="Hasan N.A."/>
            <person name="Reischl U."/>
            <person name="Sanchez S."/>
        </authorList>
    </citation>
    <scope>NUCLEOTIDE SEQUENCE [LARGE SCALE GENOMIC DNA]</scope>
    <source>
        <strain evidence="2 3">15515</strain>
    </source>
</reference>
<evidence type="ECO:0008006" key="4">
    <source>
        <dbReference type="Google" id="ProtNLM"/>
    </source>
</evidence>